<accession>A0A0L6UIB8</accession>
<gene>
    <name evidence="1" type="ORF">VP01_597g1</name>
</gene>
<dbReference type="VEuPathDB" id="FungiDB:VP01_597g1"/>
<proteinExistence type="predicted"/>
<organism evidence="1 2">
    <name type="scientific">Puccinia sorghi</name>
    <dbReference type="NCBI Taxonomy" id="27349"/>
    <lineage>
        <taxon>Eukaryota</taxon>
        <taxon>Fungi</taxon>
        <taxon>Dikarya</taxon>
        <taxon>Basidiomycota</taxon>
        <taxon>Pucciniomycotina</taxon>
        <taxon>Pucciniomycetes</taxon>
        <taxon>Pucciniales</taxon>
        <taxon>Pucciniaceae</taxon>
        <taxon>Puccinia</taxon>
    </lineage>
</organism>
<protein>
    <submittedName>
        <fullName evidence="1">Uncharacterized protein</fullName>
    </submittedName>
</protein>
<comment type="caution">
    <text evidence="1">The sequence shown here is derived from an EMBL/GenBank/DDBJ whole genome shotgun (WGS) entry which is preliminary data.</text>
</comment>
<evidence type="ECO:0000313" key="2">
    <source>
        <dbReference type="Proteomes" id="UP000037035"/>
    </source>
</evidence>
<dbReference type="Proteomes" id="UP000037035">
    <property type="component" value="Unassembled WGS sequence"/>
</dbReference>
<dbReference type="AlphaFoldDB" id="A0A0L6UIB8"/>
<dbReference type="EMBL" id="LAVV01011251">
    <property type="protein sequence ID" value="KNZ48002.1"/>
    <property type="molecule type" value="Genomic_DNA"/>
</dbReference>
<reference evidence="1 2" key="1">
    <citation type="submission" date="2015-08" db="EMBL/GenBank/DDBJ databases">
        <title>Next Generation Sequencing and Analysis of the Genome of Puccinia sorghi L Schw, the Causal Agent of Maize Common Rust.</title>
        <authorList>
            <person name="Rochi L."/>
            <person name="Burguener G."/>
            <person name="Darino M."/>
            <person name="Turjanski A."/>
            <person name="Kreff E."/>
            <person name="Dieguez M.J."/>
            <person name="Sacco F."/>
        </authorList>
    </citation>
    <scope>NUCLEOTIDE SEQUENCE [LARGE SCALE GENOMIC DNA]</scope>
    <source>
        <strain evidence="1 2">RO10H11247</strain>
    </source>
</reference>
<keyword evidence="2" id="KW-1185">Reference proteome</keyword>
<evidence type="ECO:0000313" key="1">
    <source>
        <dbReference type="EMBL" id="KNZ48002.1"/>
    </source>
</evidence>
<sequence>MLVCKLKQNFILYFVCCKHNSDVLDKPFTDPKKHVEPWSNFSYEFSLLQWQLEEILKETICTQQVSFERLGTFKLHKVQRQKRLVVNSVTSTHAITVQSKRFHPYVHHLESMINQTFPLPGDKALNPMLLDFYGGDLFVAQVQHIELLCNWHDTIKQMIYERVITYEAVPTECFTTMEKLLTQDNAGINPTDDLEQDPHENKNEALDLALDDHESDGEKNEGPLEEDSNPDLLKKFLKLKISFSYNFKVFLFRNFIIMGIKFSPKKGCWLMMKTYFHWWRYYVAKTPMISARTQQGLDKLGVLNNLYSTYMCPSVSEQVLVGITMFPRVSQQLLDCLNLWIDVTHQVLPESTGIICTLFNWWNLYIIILPNTAEMCPTSASTGYNYIKQKVDSISFIIKKIVSTFFYVIPPTLPKCTLVLFKPFFYVIPPKLYLNVPCISQQLLEIYLNVVSQQVMGGKKIVHLNVLIMCLRPVELFIFLAILPLRINSCKSFILWVGNPLNKCVSIS</sequence>
<name>A0A0L6UIB8_9BASI</name>